<evidence type="ECO:0000256" key="9">
    <source>
        <dbReference type="ARBA" id="ARBA00047481"/>
    </source>
</evidence>
<dbReference type="Gene3D" id="3.90.1150.10">
    <property type="entry name" value="Aspartate Aminotransferase, domain 1"/>
    <property type="match status" value="1"/>
</dbReference>
<evidence type="ECO:0000256" key="1">
    <source>
        <dbReference type="ARBA" id="ARBA00001933"/>
    </source>
</evidence>
<evidence type="ECO:0000259" key="10">
    <source>
        <dbReference type="Pfam" id="PF00155"/>
    </source>
</evidence>
<dbReference type="InterPro" id="IPR015422">
    <property type="entry name" value="PyrdxlP-dep_Trfase_small"/>
</dbReference>
<keyword evidence="7 11" id="KW-0808">Transferase</keyword>
<evidence type="ECO:0000256" key="8">
    <source>
        <dbReference type="ARBA" id="ARBA00022898"/>
    </source>
</evidence>
<comment type="cofactor">
    <cofactor evidence="1">
        <name>pyridoxal 5'-phosphate</name>
        <dbReference type="ChEBI" id="CHEBI:597326"/>
    </cofactor>
</comment>
<evidence type="ECO:0000313" key="12">
    <source>
        <dbReference type="Proteomes" id="UP000199109"/>
    </source>
</evidence>
<dbReference type="CDD" id="cd00609">
    <property type="entry name" value="AAT_like"/>
    <property type="match status" value="1"/>
</dbReference>
<evidence type="ECO:0000313" key="11">
    <source>
        <dbReference type="EMBL" id="SDE51481.1"/>
    </source>
</evidence>
<dbReference type="AlphaFoldDB" id="A0A1G7DIW7"/>
<accession>A0A1G7DIW7</accession>
<evidence type="ECO:0000256" key="5">
    <source>
        <dbReference type="ARBA" id="ARBA00012748"/>
    </source>
</evidence>
<dbReference type="InterPro" id="IPR050106">
    <property type="entry name" value="HistidinolP_aminotransfase"/>
</dbReference>
<dbReference type="GO" id="GO:0030170">
    <property type="term" value="F:pyridoxal phosphate binding"/>
    <property type="evidence" value="ECO:0007669"/>
    <property type="project" value="InterPro"/>
</dbReference>
<name>A0A1G7DIW7_9FLAO</name>
<keyword evidence="12" id="KW-1185">Reference proteome</keyword>
<reference evidence="11 12" key="1">
    <citation type="submission" date="2016-10" db="EMBL/GenBank/DDBJ databases">
        <authorList>
            <person name="de Groot N.N."/>
        </authorList>
    </citation>
    <scope>NUCLEOTIDE SEQUENCE [LARGE SCALE GENOMIC DNA]</scope>
    <source>
        <strain evidence="11 12">DSM 23421</strain>
    </source>
</reference>
<dbReference type="STRING" id="641691.SAMN05421636_105347"/>
<protein>
    <recommendedName>
        <fullName evidence="5">histidinol-phosphate transaminase</fullName>
        <ecNumber evidence="5">2.6.1.9</ecNumber>
    </recommendedName>
</protein>
<dbReference type="EC" id="2.6.1.9" evidence="5"/>
<dbReference type="NCBIfam" id="TIGR01141">
    <property type="entry name" value="hisC"/>
    <property type="match status" value="1"/>
</dbReference>
<comment type="similarity">
    <text evidence="3">Belongs to the class-II pyridoxal-phosphate-dependent aminotransferase family. Histidinol-phosphate aminotransferase subfamily.</text>
</comment>
<dbReference type="PANTHER" id="PTHR43643">
    <property type="entry name" value="HISTIDINOL-PHOSPHATE AMINOTRANSFERASE 2"/>
    <property type="match status" value="1"/>
</dbReference>
<feature type="domain" description="Aminotransferase class I/classII large" evidence="10">
    <location>
        <begin position="33"/>
        <end position="359"/>
    </location>
</feature>
<dbReference type="InterPro" id="IPR005861">
    <property type="entry name" value="HisP_aminotrans"/>
</dbReference>
<dbReference type="InterPro" id="IPR004839">
    <property type="entry name" value="Aminotransferase_I/II_large"/>
</dbReference>
<dbReference type="PROSITE" id="PS00105">
    <property type="entry name" value="AA_TRANSFER_CLASS_1"/>
    <property type="match status" value="1"/>
</dbReference>
<evidence type="ECO:0000256" key="6">
    <source>
        <dbReference type="ARBA" id="ARBA00022576"/>
    </source>
</evidence>
<proteinExistence type="inferred from homology"/>
<dbReference type="InterPro" id="IPR004838">
    <property type="entry name" value="NHTrfase_class1_PyrdxlP-BS"/>
</dbReference>
<dbReference type="GO" id="GO:0000105">
    <property type="term" value="P:L-histidine biosynthetic process"/>
    <property type="evidence" value="ECO:0007669"/>
    <property type="project" value="InterPro"/>
</dbReference>
<comment type="catalytic activity">
    <reaction evidence="9">
        <text>L-histidinol phosphate + 2-oxoglutarate = 3-(imidazol-4-yl)-2-oxopropyl phosphate + L-glutamate</text>
        <dbReference type="Rhea" id="RHEA:23744"/>
        <dbReference type="ChEBI" id="CHEBI:16810"/>
        <dbReference type="ChEBI" id="CHEBI:29985"/>
        <dbReference type="ChEBI" id="CHEBI:57766"/>
        <dbReference type="ChEBI" id="CHEBI:57980"/>
        <dbReference type="EC" id="2.6.1.9"/>
    </reaction>
</comment>
<dbReference type="PANTHER" id="PTHR43643:SF3">
    <property type="entry name" value="HISTIDINOL-PHOSPHATE AMINOTRANSFERASE"/>
    <property type="match status" value="1"/>
</dbReference>
<evidence type="ECO:0000256" key="2">
    <source>
        <dbReference type="ARBA" id="ARBA00005011"/>
    </source>
</evidence>
<dbReference type="InterPro" id="IPR015421">
    <property type="entry name" value="PyrdxlP-dep_Trfase_major"/>
</dbReference>
<dbReference type="Pfam" id="PF00155">
    <property type="entry name" value="Aminotran_1_2"/>
    <property type="match status" value="1"/>
</dbReference>
<keyword evidence="6 11" id="KW-0032">Aminotransferase</keyword>
<dbReference type="SUPFAM" id="SSF53383">
    <property type="entry name" value="PLP-dependent transferases"/>
    <property type="match status" value="1"/>
</dbReference>
<dbReference type="RefSeq" id="WP_091868824.1">
    <property type="nucleotide sequence ID" value="NZ_FNAO01000005.1"/>
</dbReference>
<keyword evidence="8" id="KW-0663">Pyridoxal phosphate</keyword>
<sequence length="366" mass="41317">MDTETVFKSYVKKKDYAGGITREEVLADRDISKIWKLSSNENALGPSPLAQQAIINSLQDIHEYKFRDDHLLKNAICETYPHLTPENIVTANSGIETLELITRAFLSPGLECIISHPTFVAYESMIENEGSKVVNVPLNSDDYTLNVDAILKAVTKNTRLVFITNPNNPTGTYTGKKDIDFLIDNLPEDVIVVYDEVYFHFVDAPDYPRAYDYIKEKKNVIGIHSFSKAYGLAGIRLGYGISTPQIISYIENIKRPFIINTLSMVAGIAALKDKEHLKQTVDLIRTEKKWLYTEFDALDITYWPSQTNFIFIAPNIKDFTTQMLSEGIMVRPCDKFGAPNGIRITIGTHEANRALIATIHKTYSYA</sequence>
<dbReference type="EMBL" id="FNAO01000005">
    <property type="protein sequence ID" value="SDE51481.1"/>
    <property type="molecule type" value="Genomic_DNA"/>
</dbReference>
<organism evidence="11 12">
    <name type="scientific">Pricia antarctica</name>
    <dbReference type="NCBI Taxonomy" id="641691"/>
    <lineage>
        <taxon>Bacteria</taxon>
        <taxon>Pseudomonadati</taxon>
        <taxon>Bacteroidota</taxon>
        <taxon>Flavobacteriia</taxon>
        <taxon>Flavobacteriales</taxon>
        <taxon>Flavobacteriaceae</taxon>
        <taxon>Pricia</taxon>
    </lineage>
</organism>
<dbReference type="Gene3D" id="3.40.640.10">
    <property type="entry name" value="Type I PLP-dependent aspartate aminotransferase-like (Major domain)"/>
    <property type="match status" value="1"/>
</dbReference>
<gene>
    <name evidence="11" type="ORF">SAMN05421636_105347</name>
</gene>
<comment type="pathway">
    <text evidence="2">Amino-acid biosynthesis; L-histidine biosynthesis; L-histidine from 5-phospho-alpha-D-ribose 1-diphosphate: step 7/9.</text>
</comment>
<dbReference type="InterPro" id="IPR015424">
    <property type="entry name" value="PyrdxlP-dep_Trfase"/>
</dbReference>
<evidence type="ECO:0000256" key="7">
    <source>
        <dbReference type="ARBA" id="ARBA00022679"/>
    </source>
</evidence>
<dbReference type="GO" id="GO:0004400">
    <property type="term" value="F:histidinol-phosphate transaminase activity"/>
    <property type="evidence" value="ECO:0007669"/>
    <property type="project" value="UniProtKB-EC"/>
</dbReference>
<dbReference type="Proteomes" id="UP000199109">
    <property type="component" value="Unassembled WGS sequence"/>
</dbReference>
<dbReference type="OrthoDB" id="9813612at2"/>
<comment type="subunit">
    <text evidence="4">Homodimer.</text>
</comment>
<evidence type="ECO:0000256" key="4">
    <source>
        <dbReference type="ARBA" id="ARBA00011738"/>
    </source>
</evidence>
<evidence type="ECO:0000256" key="3">
    <source>
        <dbReference type="ARBA" id="ARBA00007970"/>
    </source>
</evidence>